<evidence type="ECO:0000256" key="1">
    <source>
        <dbReference type="ARBA" id="ARBA00009172"/>
    </source>
</evidence>
<keyword evidence="3" id="KW-1185">Reference proteome</keyword>
<dbReference type="PANTHER" id="PTHR19444">
    <property type="entry name" value="UNC-93 RELATED"/>
    <property type="match status" value="1"/>
</dbReference>
<dbReference type="RefSeq" id="XP_018323577.1">
    <property type="nucleotide sequence ID" value="XM_018468075.2"/>
</dbReference>
<dbReference type="GO" id="GO:0006937">
    <property type="term" value="P:regulation of muscle contraction"/>
    <property type="evidence" value="ECO:0007669"/>
    <property type="project" value="TreeGrafter"/>
</dbReference>
<evidence type="ECO:0000256" key="2">
    <source>
        <dbReference type="SAM" id="Phobius"/>
    </source>
</evidence>
<dbReference type="InterPro" id="IPR036259">
    <property type="entry name" value="MFS_trans_sf"/>
</dbReference>
<feature type="transmembrane region" description="Helical" evidence="2">
    <location>
        <begin position="186"/>
        <end position="206"/>
    </location>
</feature>
<dbReference type="OrthoDB" id="10010517at2759"/>
<evidence type="ECO:0000313" key="3">
    <source>
        <dbReference type="Proteomes" id="UP000192223"/>
    </source>
</evidence>
<comment type="similarity">
    <text evidence="1">Belongs to the unc-93 family.</text>
</comment>
<dbReference type="GO" id="GO:0005886">
    <property type="term" value="C:plasma membrane"/>
    <property type="evidence" value="ECO:0007669"/>
    <property type="project" value="TreeGrafter"/>
</dbReference>
<feature type="transmembrane region" description="Helical" evidence="2">
    <location>
        <begin position="213"/>
        <end position="235"/>
    </location>
</feature>
<keyword evidence="2" id="KW-1133">Transmembrane helix</keyword>
<dbReference type="InterPro" id="IPR051951">
    <property type="entry name" value="UNC-93_regulatory"/>
</dbReference>
<reference evidence="4 5" key="1">
    <citation type="submission" date="2025-04" db="UniProtKB">
        <authorList>
            <consortium name="RefSeq"/>
        </authorList>
    </citation>
    <scope>IDENTIFICATION</scope>
    <source>
        <tissue evidence="4 5">Entire body</tissue>
    </source>
</reference>
<organism evidence="3 6">
    <name type="scientific">Agrilus planipennis</name>
    <name type="common">Emerald ash borer</name>
    <name type="synonym">Agrilus marcopoli</name>
    <dbReference type="NCBI Taxonomy" id="224129"/>
    <lineage>
        <taxon>Eukaryota</taxon>
        <taxon>Metazoa</taxon>
        <taxon>Ecdysozoa</taxon>
        <taxon>Arthropoda</taxon>
        <taxon>Hexapoda</taxon>
        <taxon>Insecta</taxon>
        <taxon>Pterygota</taxon>
        <taxon>Neoptera</taxon>
        <taxon>Endopterygota</taxon>
        <taxon>Coleoptera</taxon>
        <taxon>Polyphaga</taxon>
        <taxon>Elateriformia</taxon>
        <taxon>Buprestoidea</taxon>
        <taxon>Buprestidae</taxon>
        <taxon>Agrilinae</taxon>
        <taxon>Agrilus</taxon>
    </lineage>
</organism>
<feature type="transmembrane region" description="Helical" evidence="2">
    <location>
        <begin position="536"/>
        <end position="556"/>
    </location>
</feature>
<dbReference type="GO" id="GO:0043266">
    <property type="term" value="P:regulation of potassium ion transport"/>
    <property type="evidence" value="ECO:0007669"/>
    <property type="project" value="TreeGrafter"/>
</dbReference>
<dbReference type="Proteomes" id="UP000192223">
    <property type="component" value="Unplaced"/>
</dbReference>
<accession>A0A1W4WSV5</accession>
<dbReference type="PANTHER" id="PTHR19444:SF11">
    <property type="entry name" value="UNC93-LIKE PROTEIN"/>
    <property type="match status" value="1"/>
</dbReference>
<feature type="transmembrane region" description="Helical" evidence="2">
    <location>
        <begin position="650"/>
        <end position="670"/>
    </location>
</feature>
<dbReference type="AlphaFoldDB" id="A0A1W4WSV5"/>
<dbReference type="GeneID" id="108735866"/>
<feature type="transmembrane region" description="Helical" evidence="2">
    <location>
        <begin position="626"/>
        <end position="643"/>
    </location>
</feature>
<feature type="transmembrane region" description="Helical" evidence="2">
    <location>
        <begin position="142"/>
        <end position="166"/>
    </location>
</feature>
<dbReference type="RefSeq" id="XP_018323575.1">
    <property type="nucleotide sequence ID" value="XM_018468073.2"/>
</dbReference>
<dbReference type="GO" id="GO:0015459">
    <property type="term" value="F:potassium channel regulator activity"/>
    <property type="evidence" value="ECO:0007669"/>
    <property type="project" value="TreeGrafter"/>
</dbReference>
<dbReference type="SUPFAM" id="SSF103473">
    <property type="entry name" value="MFS general substrate transporter"/>
    <property type="match status" value="1"/>
</dbReference>
<keyword evidence="2" id="KW-0472">Membrane</keyword>
<feature type="transmembrane region" description="Helical" evidence="2">
    <location>
        <begin position="444"/>
        <end position="466"/>
    </location>
</feature>
<evidence type="ECO:0000313" key="5">
    <source>
        <dbReference type="RefSeq" id="XP_018323576.1"/>
    </source>
</evidence>
<proteinExistence type="inferred from homology"/>
<name>A0A1W4WSV5_AGRPL</name>
<sequence>MGSLPNLNELGKTSSRSAHCFRTGLPIEYCHLYGPGHSTFFHDDLRTKSGHHRNSTQDRLPRIRSNGHETRHFYDDSTAEHMAAYSPISNRSIRNFSTSIKRRDSLNSSIGANSVRRLIGVVRNAHNRCNPLYSRRTLTRNITVLCLLHILATVTFLPFLVLQGSISLWTISIDGQPSNSVNVGPILLMVMFLISALTVLIAPVLIHFVGTKVVFLVAYSTFCLFFTVHIFPVMYAMVPAYVLLGIVLGPLQLCHISFLLTLSTKISYTLSEEEVESKSSKKVMVIRRMARVFRAAQDFGLILGSLVAAAFIIFASKDSSVLSTNLSANVSTNCSSYLDTFSCHQCNSTSDIGHCSECYCSLCKSTLEILKNLTINCTSFGPNFDPDTQQDYISTEDIYNSIFEVDEIGERICGVSACPSSNSFEITGNSTGPGQFPMVPRSTVLALTCVFSALSALAVLLTAVGIDKIRTYICQDPLEHLELLSVLQTVGDTFKDTKLQLAAPLAFFIGLEQSVMYSEFSKSYVVCTIGIQRVNVIFLSMGLLQSIAACTLSMLLRTISRYYVVAVGFLFHACLLMVLMLWKPMSDDPALFYVISAAWGVCNAIWEMLNFTLLTGLYSDNWEAPFANAIFFKFVGFGVAFGAHDLLCNWVKLYISAVVLVVAVVLFGWLEIRLESMRKTKNVNRL</sequence>
<evidence type="ECO:0000313" key="4">
    <source>
        <dbReference type="RefSeq" id="XP_018323575.1"/>
    </source>
</evidence>
<feature type="transmembrane region" description="Helical" evidence="2">
    <location>
        <begin position="241"/>
        <end position="262"/>
    </location>
</feature>
<protein>
    <submittedName>
        <fullName evidence="4 5">Uncharacterized protein LOC108735866</fullName>
    </submittedName>
</protein>
<keyword evidence="2" id="KW-0812">Transmembrane</keyword>
<dbReference type="STRING" id="224129.A0A1W4WSV5"/>
<dbReference type="KEGG" id="apln:108735866"/>
<feature type="transmembrane region" description="Helical" evidence="2">
    <location>
        <begin position="292"/>
        <end position="315"/>
    </location>
</feature>
<feature type="transmembrane region" description="Helical" evidence="2">
    <location>
        <begin position="589"/>
        <end position="606"/>
    </location>
</feature>
<evidence type="ECO:0000313" key="6">
    <source>
        <dbReference type="RefSeq" id="XP_018323577.1"/>
    </source>
</evidence>
<feature type="transmembrane region" description="Helical" evidence="2">
    <location>
        <begin position="562"/>
        <end position="582"/>
    </location>
</feature>
<gene>
    <name evidence="4 5 6" type="primary">LOC108735866</name>
</gene>
<dbReference type="RefSeq" id="XP_018323576.1">
    <property type="nucleotide sequence ID" value="XM_018468074.2"/>
</dbReference>
<dbReference type="GO" id="GO:0055120">
    <property type="term" value="C:striated muscle dense body"/>
    <property type="evidence" value="ECO:0007669"/>
    <property type="project" value="TreeGrafter"/>
</dbReference>